<evidence type="ECO:0000313" key="1">
    <source>
        <dbReference type="EMBL" id="MBF4102134.1"/>
    </source>
</evidence>
<reference evidence="1" key="1">
    <citation type="submission" date="2020-11" db="EMBL/GenBank/DDBJ databases">
        <title>Gallibacterium anatis 1637, full genome, WGS.</title>
        <authorList>
            <person name="Laishevtcev A.I."/>
            <person name="Yakimova E.A."/>
            <person name="Petkovich D."/>
            <person name="Stepanova T.V."/>
            <person name="Kalendr R.S."/>
            <person name="Rubalsky E.O."/>
            <person name="Zulkarneev E.R."/>
            <person name="Aleshkin A.V."/>
        </authorList>
    </citation>
    <scope>NUCLEOTIDE SEQUENCE</scope>
    <source>
        <strain evidence="1">1637</strain>
    </source>
</reference>
<protein>
    <submittedName>
        <fullName evidence="1">Uncharacterized protein</fullName>
    </submittedName>
</protein>
<comment type="caution">
    <text evidence="1">The sequence shown here is derived from an EMBL/GenBank/DDBJ whole genome shotgun (WGS) entry which is preliminary data.</text>
</comment>
<gene>
    <name evidence="1" type="ORF">INT80_00625</name>
</gene>
<name>A0A930UW13_9PAST</name>
<proteinExistence type="predicted"/>
<organism evidence="1">
    <name type="scientific">Gallibacterium anatis</name>
    <dbReference type="NCBI Taxonomy" id="750"/>
    <lineage>
        <taxon>Bacteria</taxon>
        <taxon>Pseudomonadati</taxon>
        <taxon>Pseudomonadota</taxon>
        <taxon>Gammaproteobacteria</taxon>
        <taxon>Pasteurellales</taxon>
        <taxon>Pasteurellaceae</taxon>
        <taxon>Gallibacterium</taxon>
    </lineage>
</organism>
<dbReference type="EMBL" id="JADION010000001">
    <property type="protein sequence ID" value="MBF4102134.1"/>
    <property type="molecule type" value="Genomic_DNA"/>
</dbReference>
<accession>A0A930UW13</accession>
<sequence>MTPVGQKYQHLQLNSNVRGYQGVVLSKAARDVNIRVAREEYGLGLVSGNIDITGHSLAYAISISLSTIFKNIGTVSGFNGAGAKLEENSNKLSTIALLSGNQFDLNRGIQKSTNYVGEGIRLVASDLPYKQNGNIVVVPTGANAIYEKLLDENDYPALMYFSFKDHGIRTLLTHYNNSSNYGTYFEAIRKMNSTRNASSTIVVSNAFDLIKNTDLNRKNVINTGKDIAFSSNAISL</sequence>
<dbReference type="AlphaFoldDB" id="A0A930UW13"/>